<proteinExistence type="predicted"/>
<dbReference type="RefSeq" id="WP_015048189.1">
    <property type="nucleotide sequence ID" value="NC_018868.3"/>
</dbReference>
<dbReference type="HOGENOM" id="CLU_051806_4_2_6"/>
<dbReference type="OrthoDB" id="118729at2"/>
<dbReference type="GO" id="GO:0080120">
    <property type="term" value="P:CAAX-box protein maturation"/>
    <property type="evidence" value="ECO:0007669"/>
    <property type="project" value="UniProtKB-ARBA"/>
</dbReference>
<feature type="transmembrane region" description="Helical" evidence="1">
    <location>
        <begin position="139"/>
        <end position="158"/>
    </location>
</feature>
<evidence type="ECO:0000313" key="4">
    <source>
        <dbReference type="Proteomes" id="UP000000466"/>
    </source>
</evidence>
<dbReference type="InterPro" id="IPR003675">
    <property type="entry name" value="Rce1/LyrA-like_dom"/>
</dbReference>
<dbReference type="Proteomes" id="UP000000466">
    <property type="component" value="Chromosome"/>
</dbReference>
<keyword evidence="1" id="KW-0472">Membrane</keyword>
<dbReference type="PANTHER" id="PTHR39430">
    <property type="entry name" value="MEMBRANE-ASSOCIATED PROTEASE-RELATED"/>
    <property type="match status" value="1"/>
</dbReference>
<evidence type="ECO:0000259" key="2">
    <source>
        <dbReference type="Pfam" id="PF02517"/>
    </source>
</evidence>
<dbReference type="PANTHER" id="PTHR39430:SF1">
    <property type="entry name" value="PROTEASE"/>
    <property type="match status" value="1"/>
</dbReference>
<reference evidence="3 4" key="1">
    <citation type="journal article" date="2013" name="Genome Announc.">
        <title>Complete genome sequence of Simiduia agarivorans SA1(T), a marine bacterium able to degrade a variety of polysaccharides.</title>
        <authorList>
            <person name="Lin S.Y."/>
            <person name="Shieh W.Y."/>
            <person name="Chen J.S."/>
            <person name="Tang S.L."/>
        </authorList>
    </citation>
    <scope>NUCLEOTIDE SEQUENCE [LARGE SCALE GENOMIC DNA]</scope>
    <source>
        <strain evidence="4">DSM 21679 / JCM 13881 / BCRC 17597 / SA1</strain>
    </source>
</reference>
<dbReference type="EMBL" id="CP003746">
    <property type="protein sequence ID" value="AFV00037.1"/>
    <property type="molecule type" value="Genomic_DNA"/>
</dbReference>
<protein>
    <submittedName>
        <fullName evidence="3">Abortive infection protein</fullName>
    </submittedName>
</protein>
<feature type="transmembrane region" description="Helical" evidence="1">
    <location>
        <begin position="108"/>
        <end position="127"/>
    </location>
</feature>
<keyword evidence="1" id="KW-0812">Transmembrane</keyword>
<evidence type="ECO:0000256" key="1">
    <source>
        <dbReference type="SAM" id="Phobius"/>
    </source>
</evidence>
<dbReference type="GO" id="GO:0004175">
    <property type="term" value="F:endopeptidase activity"/>
    <property type="evidence" value="ECO:0007669"/>
    <property type="project" value="UniProtKB-ARBA"/>
</dbReference>
<dbReference type="KEGG" id="saga:M5M_14500"/>
<keyword evidence="1" id="KW-1133">Transmembrane helix</keyword>
<dbReference type="eggNOG" id="COG1266">
    <property type="taxonomic scope" value="Bacteria"/>
</dbReference>
<feature type="transmembrane region" description="Helical" evidence="1">
    <location>
        <begin position="242"/>
        <end position="264"/>
    </location>
</feature>
<dbReference type="AlphaFoldDB" id="K4KLX0"/>
<keyword evidence="4" id="KW-1185">Reference proteome</keyword>
<evidence type="ECO:0000313" key="3">
    <source>
        <dbReference type="EMBL" id="AFV00037.1"/>
    </source>
</evidence>
<sequence length="278" mass="30404">MAQRLVDSAVHRADRDNATLYRLLSTQLRDVNVPESVVDAIPPLLIFLITWICMRLRKQTLGQVGLQFDRRWLAQLLLGTALGIAWLLAVAIPIWIAGGVEFSVNPNASMNILLIGLWGFALGALMEELLHRGFIFQRLIDGIGFIGAQFLVAAIFAFGHLENPEMEGWVQLRACTDLAIASLIFGLAYWRTKSLALPFGLHLGWNWMQGSVMGVAVSGHETQGLLVAHITDAPVWLSGGGFGLEASLVSQLVSLLVLAALWYWPKKSSPSQAQPALA</sequence>
<accession>K4KLX0</accession>
<organism evidence="3 4">
    <name type="scientific">Simiduia agarivorans (strain DSM 21679 / JCM 13881 / BCRC 17597 / SA1)</name>
    <dbReference type="NCBI Taxonomy" id="1117647"/>
    <lineage>
        <taxon>Bacteria</taxon>
        <taxon>Pseudomonadati</taxon>
        <taxon>Pseudomonadota</taxon>
        <taxon>Gammaproteobacteria</taxon>
        <taxon>Cellvibrionales</taxon>
        <taxon>Cellvibrionaceae</taxon>
        <taxon>Simiduia</taxon>
    </lineage>
</organism>
<feature type="transmembrane region" description="Helical" evidence="1">
    <location>
        <begin position="170"/>
        <end position="190"/>
    </location>
</feature>
<gene>
    <name evidence="3" type="ordered locus">M5M_14500</name>
</gene>
<dbReference type="STRING" id="1117647.M5M_14500"/>
<name>K4KLX0_SIMAS</name>
<feature type="domain" description="CAAX prenyl protease 2/Lysostaphin resistance protein A-like" evidence="2">
    <location>
        <begin position="112"/>
        <end position="208"/>
    </location>
</feature>
<feature type="transmembrane region" description="Helical" evidence="1">
    <location>
        <begin position="76"/>
        <end position="96"/>
    </location>
</feature>
<dbReference type="Pfam" id="PF02517">
    <property type="entry name" value="Rce1-like"/>
    <property type="match status" value="1"/>
</dbReference>